<name>A0ABN0PSH9_9GAMM</name>
<accession>A0ABN0PSH9</accession>
<dbReference type="EMBL" id="AXZL01000027">
    <property type="protein sequence ID" value="ESE43086.1"/>
    <property type="molecule type" value="Genomic_DNA"/>
</dbReference>
<gene>
    <name evidence="1" type="ORF">SHD_0261</name>
</gene>
<evidence type="ECO:0000313" key="2">
    <source>
        <dbReference type="Proteomes" id="UP000017548"/>
    </source>
</evidence>
<organism evidence="1 2">
    <name type="scientific">Shewanella decolorationis S12</name>
    <dbReference type="NCBI Taxonomy" id="1353536"/>
    <lineage>
        <taxon>Bacteria</taxon>
        <taxon>Pseudomonadati</taxon>
        <taxon>Pseudomonadota</taxon>
        <taxon>Gammaproteobacteria</taxon>
        <taxon>Alteromonadales</taxon>
        <taxon>Shewanellaceae</taxon>
        <taxon>Shewanella</taxon>
    </lineage>
</organism>
<sequence length="36" mass="3937">EEQGFEPWVGYKPTPVFKTGALNHSATPPNDAHNIS</sequence>
<keyword evidence="2" id="KW-1185">Reference proteome</keyword>
<dbReference type="Proteomes" id="UP000017548">
    <property type="component" value="Unassembled WGS sequence"/>
</dbReference>
<reference evidence="1 2" key="1">
    <citation type="journal article" date="2013" name="Genome Announc.">
        <title>Draft Genome Sequence of Shewanella decolorationis S12, a Dye-Degrading Bacterium Isolated from a Wastewater Treatment Plant.</title>
        <authorList>
            <person name="Xu M."/>
            <person name="Fang Y."/>
            <person name="Liu J."/>
            <person name="Chen X."/>
            <person name="Sun G."/>
            <person name="Guo J."/>
            <person name="Hua Z."/>
            <person name="Tu Q."/>
            <person name="Wu L."/>
            <person name="Zhou J."/>
            <person name="Liu X."/>
        </authorList>
    </citation>
    <scope>NUCLEOTIDE SEQUENCE [LARGE SCALE GENOMIC DNA]</scope>
    <source>
        <strain evidence="1 2">S12</strain>
    </source>
</reference>
<evidence type="ECO:0000313" key="1">
    <source>
        <dbReference type="EMBL" id="ESE43086.1"/>
    </source>
</evidence>
<feature type="non-terminal residue" evidence="1">
    <location>
        <position position="1"/>
    </location>
</feature>
<protein>
    <submittedName>
        <fullName evidence="1">Uncharacterized protein</fullName>
    </submittedName>
</protein>
<comment type="caution">
    <text evidence="1">The sequence shown here is derived from an EMBL/GenBank/DDBJ whole genome shotgun (WGS) entry which is preliminary data.</text>
</comment>
<proteinExistence type="predicted"/>